<gene>
    <name evidence="1" type="ORF">M8818_002586</name>
</gene>
<evidence type="ECO:0000313" key="2">
    <source>
        <dbReference type="Proteomes" id="UP001320706"/>
    </source>
</evidence>
<reference evidence="1" key="1">
    <citation type="submission" date="2024-02" db="EMBL/GenBank/DDBJ databases">
        <title>Metagenome Assembled Genome of Zalaria obscura JY119.</title>
        <authorList>
            <person name="Vighnesh L."/>
            <person name="Jagadeeshwari U."/>
            <person name="Venkata Ramana C."/>
            <person name="Sasikala C."/>
        </authorList>
    </citation>
    <scope>NUCLEOTIDE SEQUENCE</scope>
    <source>
        <strain evidence="1">JY119</strain>
    </source>
</reference>
<name>A0ACC3SGB6_9PEZI</name>
<protein>
    <submittedName>
        <fullName evidence="1">Uncharacterized protein</fullName>
    </submittedName>
</protein>
<accession>A0ACC3SGB6</accession>
<organism evidence="1 2">
    <name type="scientific">Zalaria obscura</name>
    <dbReference type="NCBI Taxonomy" id="2024903"/>
    <lineage>
        <taxon>Eukaryota</taxon>
        <taxon>Fungi</taxon>
        <taxon>Dikarya</taxon>
        <taxon>Ascomycota</taxon>
        <taxon>Pezizomycotina</taxon>
        <taxon>Dothideomycetes</taxon>
        <taxon>Dothideomycetidae</taxon>
        <taxon>Dothideales</taxon>
        <taxon>Zalariaceae</taxon>
        <taxon>Zalaria</taxon>
    </lineage>
</organism>
<dbReference type="EMBL" id="JAMKPW020000011">
    <property type="protein sequence ID" value="KAK8213287.1"/>
    <property type="molecule type" value="Genomic_DNA"/>
</dbReference>
<sequence length="413" mass="45175">MGREAMAMYRSWLVAVGVGKIFPALQGSTHSSSSANSSMGSRAKLFFKGMATRSTATADSQLSPITPTKGLNHRPHNVLPRMSDETITSKGSRIMVDFSDDSNAGHASLIGRLDAPKFGPGAISKQTNEYNDKLIKVQNSIPKWWEVGAAQFRQMRWNGETPLPKPVVLSNGTDISLPSRETGRSIPCRTFAPKDGHPRGVFLHIHGGGWVLQSEKYQDTMLDFLAQECQLVVVSVGYRLAPEHPYPAGNEDCVDAAEWLVDNAEGEFGAKLFFMGGDSAGAHLSVVTAFRLLETRGEFAFQALVLNFGMYELAGFTPQVHSFDLPLVLDKTIIEKYGFYGGFVIREPYADVDLGIWKHICPWAMAGAEAVVKIYPGAPHGFVFFPPGQFEGTEEALADIKTFLTEHSKVDAI</sequence>
<comment type="caution">
    <text evidence="1">The sequence shown here is derived from an EMBL/GenBank/DDBJ whole genome shotgun (WGS) entry which is preliminary data.</text>
</comment>
<keyword evidence="2" id="KW-1185">Reference proteome</keyword>
<dbReference type="Proteomes" id="UP001320706">
    <property type="component" value="Unassembled WGS sequence"/>
</dbReference>
<evidence type="ECO:0000313" key="1">
    <source>
        <dbReference type="EMBL" id="KAK8213287.1"/>
    </source>
</evidence>
<proteinExistence type="predicted"/>